<accession>B9BP57</accession>
<gene>
    <name evidence="4" type="ORF">BURMUCGD2_6478</name>
</gene>
<feature type="transmembrane region" description="Helical" evidence="2">
    <location>
        <begin position="161"/>
        <end position="180"/>
    </location>
</feature>
<dbReference type="PANTHER" id="PTHR35936">
    <property type="entry name" value="MEMBRANE-BOUND LYTIC MUREIN TRANSGLYCOSYLASE F"/>
    <property type="match status" value="1"/>
</dbReference>
<protein>
    <submittedName>
        <fullName evidence="4">Extracellular solute-binding protein, family 3</fullName>
    </submittedName>
</protein>
<dbReference type="EMBL" id="ACFC01000004">
    <property type="protein sequence ID" value="EEE07375.1"/>
    <property type="molecule type" value="Genomic_DNA"/>
</dbReference>
<name>B9BP57_9BURK</name>
<keyword evidence="2" id="KW-0472">Membrane</keyword>
<evidence type="ECO:0000313" key="4">
    <source>
        <dbReference type="EMBL" id="EEE07375.1"/>
    </source>
</evidence>
<dbReference type="Proteomes" id="UP000004535">
    <property type="component" value="Unassembled WGS sequence"/>
</dbReference>
<dbReference type="Gene3D" id="3.40.190.10">
    <property type="entry name" value="Periplasmic binding protein-like II"/>
    <property type="match status" value="2"/>
</dbReference>
<feature type="domain" description="Solute-binding protein family 3/N-terminal" evidence="3">
    <location>
        <begin position="233"/>
        <end position="482"/>
    </location>
</feature>
<organism evidence="4 5">
    <name type="scientific">Burkholderia multivorans CGD2</name>
    <dbReference type="NCBI Taxonomy" id="513052"/>
    <lineage>
        <taxon>Bacteria</taxon>
        <taxon>Pseudomonadati</taxon>
        <taxon>Pseudomonadota</taxon>
        <taxon>Betaproteobacteria</taxon>
        <taxon>Burkholderiales</taxon>
        <taxon>Burkholderiaceae</taxon>
        <taxon>Burkholderia</taxon>
        <taxon>Burkholderia cepacia complex</taxon>
    </lineage>
</organism>
<dbReference type="SMART" id="SM00062">
    <property type="entry name" value="PBPb"/>
    <property type="match status" value="1"/>
</dbReference>
<comment type="caution">
    <text evidence="4">The sequence shown here is derived from an EMBL/GenBank/DDBJ whole genome shotgun (WGS) entry which is preliminary data.</text>
</comment>
<evidence type="ECO:0000259" key="3">
    <source>
        <dbReference type="SMART" id="SM00062"/>
    </source>
</evidence>
<dbReference type="Pfam" id="PF00497">
    <property type="entry name" value="SBP_bac_3"/>
    <property type="match status" value="1"/>
</dbReference>
<evidence type="ECO:0000313" key="5">
    <source>
        <dbReference type="Proteomes" id="UP000004535"/>
    </source>
</evidence>
<proteinExistence type="predicted"/>
<keyword evidence="2" id="KW-1133">Transmembrane helix</keyword>
<evidence type="ECO:0000256" key="1">
    <source>
        <dbReference type="ARBA" id="ARBA00022729"/>
    </source>
</evidence>
<dbReference type="SUPFAM" id="SSF53850">
    <property type="entry name" value="Periplasmic binding protein-like II"/>
    <property type="match status" value="1"/>
</dbReference>
<dbReference type="PANTHER" id="PTHR35936:SF19">
    <property type="entry name" value="AMINO-ACID-BINDING PROTEIN YXEM-RELATED"/>
    <property type="match status" value="1"/>
</dbReference>
<keyword evidence="2" id="KW-0812">Transmembrane</keyword>
<evidence type="ECO:0000256" key="2">
    <source>
        <dbReference type="SAM" id="Phobius"/>
    </source>
</evidence>
<dbReference type="InterPro" id="IPR001638">
    <property type="entry name" value="Solute-binding_3/MltF_N"/>
</dbReference>
<keyword evidence="1" id="KW-0732">Signal</keyword>
<sequence>MKCPLPRFSGSLFTDVPSGTRCRPCRIDRQAQADRAIEGFAVGPVQASTFGNPDRSASACTQPDNERHRIEAVLIHGVSVGAHSTRDVSPGDPLLSIARAWRIGSTEMARRAAAAMPIESGICLVILAIDLHELHQTRARILFDRARESLEIRGFPAFPRFFLIIACIAVFLLVCLYRQIHEAACCPEGMANFNARRNLVNGKRINWALRTIGIIAAAAATLAAPVQAKEWKTVTVALEGGYAPWNLTLPGGKLGGFEPELLANVCERIKVQCNMVAQDWDGMIPGLQAGKFDILMDAISITPDREKILLFSRPYAATPATFAVTDTKILPKAAPGAPIVKLTGDANADKPTVDALRKQLKGKTIGIQSGTVYTKFINDSFKDIASIRVYKTSPERDLDLVAGRIDASFDDVTYYAANNAKKDNASIVLAGPKLGGPIWGPGEGLAFRKQDADLKTKFDTAIGAALADGTVKKLADKWFKTDVTP</sequence>
<reference evidence="4 5" key="1">
    <citation type="journal article" date="2012" name="J. Bacteriol.">
        <title>Draft Genome Sequence Determination for Cystic Fibrosis and Chronic Granulomatous Disease Burkholderia multivorans Isolates.</title>
        <authorList>
            <person name="Varga J.J."/>
            <person name="Losada L."/>
            <person name="Zelazny A.M."/>
            <person name="Brinkac L."/>
            <person name="Harkins D."/>
            <person name="Radune D."/>
            <person name="Hostetler J."/>
            <person name="Sampaio E.P."/>
            <person name="Ronning C.M."/>
            <person name="Nierman W.C."/>
            <person name="Greenberg D.E."/>
            <person name="Holland S.M."/>
            <person name="Goldberg J.B."/>
        </authorList>
    </citation>
    <scope>NUCLEOTIDE SEQUENCE [LARGE SCALE GENOMIC DNA]</scope>
    <source>
        <strain evidence="4 5">CGD2</strain>
    </source>
</reference>
<dbReference type="AlphaFoldDB" id="B9BP57"/>
<dbReference type="CDD" id="cd13699">
    <property type="entry name" value="PBP2_OccT_like"/>
    <property type="match status" value="1"/>
</dbReference>